<dbReference type="Gene3D" id="2.60.120.330">
    <property type="entry name" value="B-lactam Antibiotic, Isopenicillin N Synthase, Chain"/>
    <property type="match status" value="1"/>
</dbReference>
<evidence type="ECO:0000313" key="7">
    <source>
        <dbReference type="EMBL" id="MCL7042317.1"/>
    </source>
</evidence>
<comment type="caution">
    <text evidence="7">The sequence shown here is derived from an EMBL/GenBank/DDBJ whole genome shotgun (WGS) entry which is preliminary data.</text>
</comment>
<evidence type="ECO:0000256" key="4">
    <source>
        <dbReference type="RuleBase" id="RU003682"/>
    </source>
</evidence>
<evidence type="ECO:0000256" key="1">
    <source>
        <dbReference type="ARBA" id="ARBA00008056"/>
    </source>
</evidence>
<dbReference type="EMBL" id="JAJJMA010233888">
    <property type="protein sequence ID" value="MCL7042317.1"/>
    <property type="molecule type" value="Genomic_DNA"/>
</dbReference>
<dbReference type="Pfam" id="PF03171">
    <property type="entry name" value="2OG-FeII_Oxy"/>
    <property type="match status" value="1"/>
</dbReference>
<keyword evidence="2 4" id="KW-0479">Metal-binding</keyword>
<dbReference type="Proteomes" id="UP001177140">
    <property type="component" value="Unassembled WGS sequence"/>
</dbReference>
<dbReference type="Pfam" id="PF14226">
    <property type="entry name" value="DIOX_N"/>
    <property type="match status" value="1"/>
</dbReference>
<dbReference type="SUPFAM" id="SSF51197">
    <property type="entry name" value="Clavaminate synthase-like"/>
    <property type="match status" value="1"/>
</dbReference>
<dbReference type="PANTHER" id="PTHR47991">
    <property type="entry name" value="OXOGLUTARATE/IRON-DEPENDENT DIOXYGENASE"/>
    <property type="match status" value="1"/>
</dbReference>
<dbReference type="EMBL" id="JAJJMA010003373">
    <property type="protein sequence ID" value="MCL7021677.1"/>
    <property type="molecule type" value="Genomic_DNA"/>
</dbReference>
<accession>A0AA41VJB1</accession>
<sequence length="302" mass="33922">MGVIMVNDLIKSTNLMSVPSEYAFPAKPEDLNMLIEKEVEQVTIPVIDFSHLSSGSPDQRSKMIEDLRNACQHWGFFTVVNHGVPESLQNELMDLCMNFFDLSPEEKSAYRGNYEVERRSILDLGTNFDTSVESVSFWRDQFRACVHPIFDSPPKPEGLSEILCEYTKRSRDIMKQLLKAIMEGLEIEEDDIENLLEQKSGSQVFSANLYPPCPQPEHAIGLPPHADQGLLTLLIQNDVDGLHIKNKGKLVAVNPIPNSIMVNTGDHMEVCIYNVVVDILSLKNTRVSLVMANGPADETNIY</sequence>
<evidence type="ECO:0000256" key="2">
    <source>
        <dbReference type="ARBA" id="ARBA00022723"/>
    </source>
</evidence>
<dbReference type="InterPro" id="IPR027443">
    <property type="entry name" value="IPNS-like_sf"/>
</dbReference>
<dbReference type="PROSITE" id="PS51471">
    <property type="entry name" value="FE2OG_OXY"/>
    <property type="match status" value="1"/>
</dbReference>
<name>A0AA41VJB1_PAPNU</name>
<keyword evidence="4" id="KW-0560">Oxidoreductase</keyword>
<comment type="similarity">
    <text evidence="1 4">Belongs to the iron/ascorbate-dependent oxidoreductase family.</text>
</comment>
<protein>
    <recommendedName>
        <fullName evidence="5">Fe2OG dioxygenase domain-containing protein</fullName>
    </recommendedName>
</protein>
<dbReference type="GO" id="GO:0046872">
    <property type="term" value="F:metal ion binding"/>
    <property type="evidence" value="ECO:0007669"/>
    <property type="project" value="UniProtKB-KW"/>
</dbReference>
<evidence type="ECO:0000256" key="3">
    <source>
        <dbReference type="ARBA" id="ARBA00023004"/>
    </source>
</evidence>
<evidence type="ECO:0000313" key="8">
    <source>
        <dbReference type="Proteomes" id="UP001177140"/>
    </source>
</evidence>
<keyword evidence="8" id="KW-1185">Reference proteome</keyword>
<feature type="domain" description="Fe2OG dioxygenase" evidence="5">
    <location>
        <begin position="200"/>
        <end position="295"/>
    </location>
</feature>
<keyword evidence="3 4" id="KW-0408">Iron</keyword>
<dbReference type="GO" id="GO:0016491">
    <property type="term" value="F:oxidoreductase activity"/>
    <property type="evidence" value="ECO:0007669"/>
    <property type="project" value="UniProtKB-KW"/>
</dbReference>
<dbReference type="InterPro" id="IPR044861">
    <property type="entry name" value="IPNS-like_FE2OG_OXY"/>
</dbReference>
<organism evidence="7 8">
    <name type="scientific">Papaver nudicaule</name>
    <name type="common">Iceland poppy</name>
    <dbReference type="NCBI Taxonomy" id="74823"/>
    <lineage>
        <taxon>Eukaryota</taxon>
        <taxon>Viridiplantae</taxon>
        <taxon>Streptophyta</taxon>
        <taxon>Embryophyta</taxon>
        <taxon>Tracheophyta</taxon>
        <taxon>Spermatophyta</taxon>
        <taxon>Magnoliopsida</taxon>
        <taxon>Ranunculales</taxon>
        <taxon>Papaveraceae</taxon>
        <taxon>Papaveroideae</taxon>
        <taxon>Papaver</taxon>
    </lineage>
</organism>
<evidence type="ECO:0000259" key="5">
    <source>
        <dbReference type="PROSITE" id="PS51471"/>
    </source>
</evidence>
<dbReference type="AlphaFoldDB" id="A0AA41VJB1"/>
<dbReference type="InterPro" id="IPR005123">
    <property type="entry name" value="Oxoglu/Fe-dep_dioxygenase_dom"/>
</dbReference>
<dbReference type="InterPro" id="IPR050295">
    <property type="entry name" value="Plant_2OG-oxidoreductases"/>
</dbReference>
<proteinExistence type="inferred from homology"/>
<evidence type="ECO:0000313" key="6">
    <source>
        <dbReference type="EMBL" id="MCL7021677.1"/>
    </source>
</evidence>
<gene>
    <name evidence="7" type="ORF">MKW94_026489</name>
    <name evidence="6" type="ORF">MKW94_027291</name>
</gene>
<dbReference type="InterPro" id="IPR026992">
    <property type="entry name" value="DIOX_N"/>
</dbReference>
<reference evidence="7" key="1">
    <citation type="submission" date="2022-03" db="EMBL/GenBank/DDBJ databases">
        <title>A functionally conserved STORR gene fusion in Papaver species that diverged 16.8 million years ago.</title>
        <authorList>
            <person name="Catania T."/>
        </authorList>
    </citation>
    <scope>NUCLEOTIDE SEQUENCE</scope>
    <source>
        <strain evidence="7">S-191538</strain>
    </source>
</reference>